<keyword evidence="2" id="KW-1185">Reference proteome</keyword>
<proteinExistence type="predicted"/>
<evidence type="ECO:0000313" key="2">
    <source>
        <dbReference type="Proteomes" id="UP000826725"/>
    </source>
</evidence>
<sequence>MKNEKETCHADDSEFYQLAELLNRIFKIGIYYQMGHAVLDRAAMDFLHFLKKKSISDKTVVIRIGKDNFFWNEKKLLKSKIAVRELFELFCQLGIDRVEFDNSLSHKRLLRFVKSLLGWRAKLVTSHSFIDFNVQDLPRGIKIQQKKFLVTGREVGSVSAEKGLVGNVEGILDDLVSSGVDSTTLEQCKVFLNDLSAINEENVVSIQGYPNITMVDVQSLLVKAISSQYHSGVVEGDGGHEELQSIVAIFSALEKELPQKQSRDALHFLVHNLTAGVGYTSEEKKQYHIDKKNISSRVIPDVSPRMIKEFVQQNCVSQGILQKITQGDSREEMSVYFQLLRYDRREKTYLNFRDFLRKIVGKGLTGEEWEVLVGGTLHLMDFSEDDFRALVLLVVAEMRHSEPDCTLEYLLKLWRKMPFKLHLSLWPVAVNEFLRVGENKGGAHFMEILEIVSYKDYKMMVQFRPCLERLDTFTNKDVADDIFLPACKQSYTLFYFLLETSLKQEIAVRILEGLRQKSEDPFFDLVSPLLTTNKEHLEFLRRYLFEGDLEEPTLILKIAAGEILVDFFEQAGMEMAESEWLEKAIAAMTDLQVKGTRKVLEKICHEKKLGVISVWPRKIRKIAGKSLKNLKRKPLSVLH</sequence>
<name>A0A8D5JLZ5_9BACT</name>
<dbReference type="AlphaFoldDB" id="A0A8D5JLZ5"/>
<reference evidence="1" key="1">
    <citation type="submission" date="2020-09" db="EMBL/GenBank/DDBJ databases">
        <title>Desulfogranum mesoprofundum gen. nov., sp. nov., a novel mesophilic, sulfate-reducing chemolithoautotroph isolated from a deep-sea hydrothermal vent chimney in the Suiyo Seamount.</title>
        <authorList>
            <person name="Hashimoto Y."/>
            <person name="Nakagawa S."/>
        </authorList>
    </citation>
    <scope>NUCLEOTIDE SEQUENCE</scope>
    <source>
        <strain evidence="1">KT2</strain>
    </source>
</reference>
<organism evidence="1 2">
    <name type="scientific">Desulfomarina profundi</name>
    <dbReference type="NCBI Taxonomy" id="2772557"/>
    <lineage>
        <taxon>Bacteria</taxon>
        <taxon>Pseudomonadati</taxon>
        <taxon>Thermodesulfobacteriota</taxon>
        <taxon>Desulfobulbia</taxon>
        <taxon>Desulfobulbales</taxon>
        <taxon>Desulfobulbaceae</taxon>
        <taxon>Desulfomarina</taxon>
    </lineage>
</organism>
<dbReference type="KEGG" id="dbk:DGMP_17500"/>
<protein>
    <submittedName>
        <fullName evidence="1">Uncharacterized protein</fullName>
    </submittedName>
</protein>
<dbReference type="RefSeq" id="WP_228857121.1">
    <property type="nucleotide sequence ID" value="NZ_AP024086.1"/>
</dbReference>
<dbReference type="Proteomes" id="UP000826725">
    <property type="component" value="Chromosome"/>
</dbReference>
<gene>
    <name evidence="1" type="ORF">DGMP_17500</name>
</gene>
<evidence type="ECO:0000313" key="1">
    <source>
        <dbReference type="EMBL" id="BCL61057.1"/>
    </source>
</evidence>
<accession>A0A8D5JLZ5</accession>
<dbReference type="EMBL" id="AP024086">
    <property type="protein sequence ID" value="BCL61057.1"/>
    <property type="molecule type" value="Genomic_DNA"/>
</dbReference>